<gene>
    <name evidence="1" type="ORF">LCGC14_0140530</name>
</gene>
<comment type="caution">
    <text evidence="1">The sequence shown here is derived from an EMBL/GenBank/DDBJ whole genome shotgun (WGS) entry which is preliminary data.</text>
</comment>
<dbReference type="EMBL" id="LAZR01000049">
    <property type="protein sequence ID" value="KKN98812.1"/>
    <property type="molecule type" value="Genomic_DNA"/>
</dbReference>
<name>A0A0F9VG69_9ZZZZ</name>
<evidence type="ECO:0000313" key="1">
    <source>
        <dbReference type="EMBL" id="KKN98812.1"/>
    </source>
</evidence>
<organism evidence="1">
    <name type="scientific">marine sediment metagenome</name>
    <dbReference type="NCBI Taxonomy" id="412755"/>
    <lineage>
        <taxon>unclassified sequences</taxon>
        <taxon>metagenomes</taxon>
        <taxon>ecological metagenomes</taxon>
    </lineage>
</organism>
<proteinExistence type="predicted"/>
<dbReference type="AlphaFoldDB" id="A0A0F9VG69"/>
<protein>
    <submittedName>
        <fullName evidence="1">Uncharacterized protein</fullName>
    </submittedName>
</protein>
<sequence length="96" mass="10293">MLATITIPKNGPFPELTYTMFSDVMAMSYGRLAALTLSDGDGSVTIRLSTGEIVAIGRDSLTGELGTSIRPVDMDVIRRCGGFREWANDVVIGPII</sequence>
<reference evidence="1" key="1">
    <citation type="journal article" date="2015" name="Nature">
        <title>Complex archaea that bridge the gap between prokaryotes and eukaryotes.</title>
        <authorList>
            <person name="Spang A."/>
            <person name="Saw J.H."/>
            <person name="Jorgensen S.L."/>
            <person name="Zaremba-Niedzwiedzka K."/>
            <person name="Martijn J."/>
            <person name="Lind A.E."/>
            <person name="van Eijk R."/>
            <person name="Schleper C."/>
            <person name="Guy L."/>
            <person name="Ettema T.J."/>
        </authorList>
    </citation>
    <scope>NUCLEOTIDE SEQUENCE</scope>
</reference>
<accession>A0A0F9VG69</accession>